<gene>
    <name evidence="2" type="ORF">TeGR_g12101</name>
</gene>
<evidence type="ECO:0000313" key="2">
    <source>
        <dbReference type="EMBL" id="GMI37182.1"/>
    </source>
</evidence>
<sequence>EGDDVFLQGGNAGGGDGYVVGVNARTGDTGLVPSHVLKDAVDGEAAGGSGGSFNNVYRPDPNGGGWRGGKGKEVETVVHKAQRPPPPPKRNWDPNRQATGGGPAPVAMVGMGGEGGGNGLTPVSVRTTATNHRGKFEGIRVDPRSGNTVTVKPGESKTWVREAPVVQGFR</sequence>
<feature type="non-terminal residue" evidence="2">
    <location>
        <position position="1"/>
    </location>
</feature>
<evidence type="ECO:0000256" key="1">
    <source>
        <dbReference type="SAM" id="MobiDB-lite"/>
    </source>
</evidence>
<protein>
    <submittedName>
        <fullName evidence="2">Uncharacterized protein</fullName>
    </submittedName>
</protein>
<proteinExistence type="predicted"/>
<name>A0ABQ6N114_9STRA</name>
<reference evidence="2 3" key="1">
    <citation type="journal article" date="2023" name="Commun. Biol.">
        <title>Genome analysis of Parmales, the sister group of diatoms, reveals the evolutionary specialization of diatoms from phago-mixotrophs to photoautotrophs.</title>
        <authorList>
            <person name="Ban H."/>
            <person name="Sato S."/>
            <person name="Yoshikawa S."/>
            <person name="Yamada K."/>
            <person name="Nakamura Y."/>
            <person name="Ichinomiya M."/>
            <person name="Sato N."/>
            <person name="Blanc-Mathieu R."/>
            <person name="Endo H."/>
            <person name="Kuwata A."/>
            <person name="Ogata H."/>
        </authorList>
    </citation>
    <scope>NUCLEOTIDE SEQUENCE [LARGE SCALE GENOMIC DNA]</scope>
</reference>
<feature type="compositionally biased region" description="Basic and acidic residues" evidence="1">
    <location>
        <begin position="134"/>
        <end position="143"/>
    </location>
</feature>
<feature type="region of interest" description="Disordered" evidence="1">
    <location>
        <begin position="41"/>
        <end position="110"/>
    </location>
</feature>
<feature type="region of interest" description="Disordered" evidence="1">
    <location>
        <begin position="131"/>
        <end position="155"/>
    </location>
</feature>
<dbReference type="Proteomes" id="UP001165060">
    <property type="component" value="Unassembled WGS sequence"/>
</dbReference>
<keyword evidence="3" id="KW-1185">Reference proteome</keyword>
<comment type="caution">
    <text evidence="2">The sequence shown here is derived from an EMBL/GenBank/DDBJ whole genome shotgun (WGS) entry which is preliminary data.</text>
</comment>
<organism evidence="2 3">
    <name type="scientific">Tetraparma gracilis</name>
    <dbReference type="NCBI Taxonomy" id="2962635"/>
    <lineage>
        <taxon>Eukaryota</taxon>
        <taxon>Sar</taxon>
        <taxon>Stramenopiles</taxon>
        <taxon>Ochrophyta</taxon>
        <taxon>Bolidophyceae</taxon>
        <taxon>Parmales</taxon>
        <taxon>Triparmaceae</taxon>
        <taxon>Tetraparma</taxon>
    </lineage>
</organism>
<evidence type="ECO:0000313" key="3">
    <source>
        <dbReference type="Proteomes" id="UP001165060"/>
    </source>
</evidence>
<dbReference type="EMBL" id="BRYB01004807">
    <property type="protein sequence ID" value="GMI37182.1"/>
    <property type="molecule type" value="Genomic_DNA"/>
</dbReference>
<accession>A0ABQ6N114</accession>